<comment type="caution">
    <text evidence="1">The sequence shown here is derived from an EMBL/GenBank/DDBJ whole genome shotgun (WGS) entry which is preliminary data.</text>
</comment>
<protein>
    <submittedName>
        <fullName evidence="1">Uncharacterized protein</fullName>
    </submittedName>
</protein>
<name>A0A409YR97_9AGAR</name>
<evidence type="ECO:0000313" key="1">
    <source>
        <dbReference type="EMBL" id="PPR05520.1"/>
    </source>
</evidence>
<sequence>MIWNQSSVGRLGTDDVLKIELEDKTKEASGINSGRPSLYMGGAGSGNGQWNLVWPLAVVFGLKTRYRMKKGGAKDPLVD</sequence>
<accession>A0A409YR97</accession>
<dbReference type="InParanoid" id="A0A409YR97"/>
<keyword evidence="2" id="KW-1185">Reference proteome</keyword>
<gene>
    <name evidence="1" type="ORF">CVT26_009004</name>
</gene>
<organism evidence="1 2">
    <name type="scientific">Gymnopilus dilepis</name>
    <dbReference type="NCBI Taxonomy" id="231916"/>
    <lineage>
        <taxon>Eukaryota</taxon>
        <taxon>Fungi</taxon>
        <taxon>Dikarya</taxon>
        <taxon>Basidiomycota</taxon>
        <taxon>Agaricomycotina</taxon>
        <taxon>Agaricomycetes</taxon>
        <taxon>Agaricomycetidae</taxon>
        <taxon>Agaricales</taxon>
        <taxon>Agaricineae</taxon>
        <taxon>Hymenogastraceae</taxon>
        <taxon>Gymnopilus</taxon>
    </lineage>
</organism>
<proteinExistence type="predicted"/>
<dbReference type="Proteomes" id="UP000284706">
    <property type="component" value="Unassembled WGS sequence"/>
</dbReference>
<evidence type="ECO:0000313" key="2">
    <source>
        <dbReference type="Proteomes" id="UP000284706"/>
    </source>
</evidence>
<reference evidence="1 2" key="1">
    <citation type="journal article" date="2018" name="Evol. Lett.">
        <title>Horizontal gene cluster transfer increased hallucinogenic mushroom diversity.</title>
        <authorList>
            <person name="Reynolds H.T."/>
            <person name="Vijayakumar V."/>
            <person name="Gluck-Thaler E."/>
            <person name="Korotkin H.B."/>
            <person name="Matheny P.B."/>
            <person name="Slot J.C."/>
        </authorList>
    </citation>
    <scope>NUCLEOTIDE SEQUENCE [LARGE SCALE GENOMIC DNA]</scope>
    <source>
        <strain evidence="1 2">SRW20</strain>
    </source>
</reference>
<dbReference type="AlphaFoldDB" id="A0A409YR97"/>
<dbReference type="EMBL" id="NHYE01000468">
    <property type="protein sequence ID" value="PPR05520.1"/>
    <property type="molecule type" value="Genomic_DNA"/>
</dbReference>